<feature type="region of interest" description="Disordered" evidence="1">
    <location>
        <begin position="283"/>
        <end position="330"/>
    </location>
</feature>
<name>A0A9P4HNA4_9PEZI</name>
<reference evidence="2" key="1">
    <citation type="journal article" date="2020" name="Stud. Mycol.">
        <title>101 Dothideomycetes genomes: a test case for predicting lifestyles and emergence of pathogens.</title>
        <authorList>
            <person name="Haridas S."/>
            <person name="Albert R."/>
            <person name="Binder M."/>
            <person name="Bloem J."/>
            <person name="Labutti K."/>
            <person name="Salamov A."/>
            <person name="Andreopoulos B."/>
            <person name="Baker S."/>
            <person name="Barry K."/>
            <person name="Bills G."/>
            <person name="Bluhm B."/>
            <person name="Cannon C."/>
            <person name="Castanera R."/>
            <person name="Culley D."/>
            <person name="Daum C."/>
            <person name="Ezra D."/>
            <person name="Gonzalez J."/>
            <person name="Henrissat B."/>
            <person name="Kuo A."/>
            <person name="Liang C."/>
            <person name="Lipzen A."/>
            <person name="Lutzoni F."/>
            <person name="Magnuson J."/>
            <person name="Mondo S."/>
            <person name="Nolan M."/>
            <person name="Ohm R."/>
            <person name="Pangilinan J."/>
            <person name="Park H.-J."/>
            <person name="Ramirez L."/>
            <person name="Alfaro M."/>
            <person name="Sun H."/>
            <person name="Tritt A."/>
            <person name="Yoshinaga Y."/>
            <person name="Zwiers L.-H."/>
            <person name="Turgeon B."/>
            <person name="Goodwin S."/>
            <person name="Spatafora J."/>
            <person name="Crous P."/>
            <person name="Grigoriev I."/>
        </authorList>
    </citation>
    <scope>NUCLEOTIDE SEQUENCE</scope>
    <source>
        <strain evidence="2">CBS 121410</strain>
    </source>
</reference>
<sequence>MDHIERSITIEALCLEVDWFSQWIRITGNEDLLNKDGLGSHRDKGKDRNDADYKKRPEDEDTGAKDSDSDVQNCDTDRGETSTGAFETGNEEGSRTHLSQVDYPKSKCAKANCTKADGLDISHDFELDLWSGLIPKPKSGSGTAFKSLPRPIPSRNLTRRDVSTRNLLKAPVHRSKPTSASPTDLPAFYFPRTSSRLESNAPISTAKITDSILVPSDRTRSDNKDHAHESCLSNDSEEWEVLERESLEDTKTGKDGMFETAHVYNSADLFPLPEWKVAVHSSTRRPRELDGKPAFSKPATKTSQAQSMCHNTYPKTRVTPPSVFSGCVPN</sequence>
<gene>
    <name evidence="2" type="ORF">K490DRAFT_60263</name>
</gene>
<accession>A0A9P4HNA4</accession>
<feature type="region of interest" description="Disordered" evidence="1">
    <location>
        <begin position="34"/>
        <end position="98"/>
    </location>
</feature>
<comment type="caution">
    <text evidence="2">The sequence shown here is derived from an EMBL/GenBank/DDBJ whole genome shotgun (WGS) entry which is preliminary data.</text>
</comment>
<feature type="compositionally biased region" description="Basic and acidic residues" evidence="1">
    <location>
        <begin position="217"/>
        <end position="229"/>
    </location>
</feature>
<keyword evidence="3" id="KW-1185">Reference proteome</keyword>
<evidence type="ECO:0000256" key="1">
    <source>
        <dbReference type="SAM" id="MobiDB-lite"/>
    </source>
</evidence>
<proteinExistence type="predicted"/>
<feature type="compositionally biased region" description="Polar residues" evidence="1">
    <location>
        <begin position="299"/>
        <end position="314"/>
    </location>
</feature>
<feature type="compositionally biased region" description="Basic and acidic residues" evidence="1">
    <location>
        <begin position="34"/>
        <end position="68"/>
    </location>
</feature>
<evidence type="ECO:0000313" key="2">
    <source>
        <dbReference type="EMBL" id="KAF2083697.1"/>
    </source>
</evidence>
<dbReference type="AlphaFoldDB" id="A0A9P4HNA4"/>
<feature type="region of interest" description="Disordered" evidence="1">
    <location>
        <begin position="214"/>
        <end position="236"/>
    </location>
</feature>
<feature type="region of interest" description="Disordered" evidence="1">
    <location>
        <begin position="136"/>
        <end position="187"/>
    </location>
</feature>
<dbReference type="EMBL" id="ML978763">
    <property type="protein sequence ID" value="KAF2083697.1"/>
    <property type="molecule type" value="Genomic_DNA"/>
</dbReference>
<evidence type="ECO:0000313" key="3">
    <source>
        <dbReference type="Proteomes" id="UP000799776"/>
    </source>
</evidence>
<dbReference type="Proteomes" id="UP000799776">
    <property type="component" value="Unassembled WGS sequence"/>
</dbReference>
<protein>
    <submittedName>
        <fullName evidence="2">Uncharacterized protein</fullName>
    </submittedName>
</protein>
<organism evidence="2 3">
    <name type="scientific">Saccharata proteae CBS 121410</name>
    <dbReference type="NCBI Taxonomy" id="1314787"/>
    <lineage>
        <taxon>Eukaryota</taxon>
        <taxon>Fungi</taxon>
        <taxon>Dikarya</taxon>
        <taxon>Ascomycota</taxon>
        <taxon>Pezizomycotina</taxon>
        <taxon>Dothideomycetes</taxon>
        <taxon>Dothideomycetes incertae sedis</taxon>
        <taxon>Botryosphaeriales</taxon>
        <taxon>Saccharataceae</taxon>
        <taxon>Saccharata</taxon>
    </lineage>
</organism>